<feature type="domain" description="RING-CH-type" evidence="16">
    <location>
        <begin position="6"/>
        <end position="68"/>
    </location>
</feature>
<keyword evidence="12" id="KW-1039">Host endosome</keyword>
<evidence type="ECO:0000256" key="8">
    <source>
        <dbReference type="ARBA" id="ARBA00022723"/>
    </source>
</evidence>
<evidence type="ECO:0000259" key="16">
    <source>
        <dbReference type="PROSITE" id="PS51292"/>
    </source>
</evidence>
<organism evidence="17">
    <name type="scientific">Hyperionvirus sp</name>
    <dbReference type="NCBI Taxonomy" id="2487770"/>
    <lineage>
        <taxon>Viruses</taxon>
        <taxon>Varidnaviria</taxon>
        <taxon>Bamfordvirae</taxon>
        <taxon>Nucleocytoviricota</taxon>
        <taxon>Megaviricetes</taxon>
        <taxon>Imitervirales</taxon>
        <taxon>Mimiviridae</taxon>
        <taxon>Klosneuvirinae</taxon>
    </lineage>
</organism>
<name>A0A3G5A7I8_9VIRU</name>
<keyword evidence="6" id="KW-1080">Inhibition of host adaptive immune response by virus</keyword>
<evidence type="ECO:0000256" key="15">
    <source>
        <dbReference type="SAM" id="Phobius"/>
    </source>
</evidence>
<comment type="function">
    <text evidence="13">E3 ubiquitin-protein ligase which promotes ubiquitination and subsequent degradation of host MHC-I and CD4 molecules, presumably to prevent lysis of infected cells by cytotoxic T-lymphocytes and NK cell. Binds target molecules through transmembrane interaction. The result of this ubiquitination is the enhancement of the endocytosis of the target chain and the delivery to the lysosome, where it is proteolytically destroyed.</text>
</comment>
<evidence type="ECO:0000256" key="12">
    <source>
        <dbReference type="ARBA" id="ARBA00023046"/>
    </source>
</evidence>
<feature type="transmembrane region" description="Helical" evidence="15">
    <location>
        <begin position="152"/>
        <end position="170"/>
    </location>
</feature>
<dbReference type="PANTHER" id="PTHR46347">
    <property type="entry name" value="RING/FYVE/PHD ZINC FINGER SUPERFAMILY PROTEIN"/>
    <property type="match status" value="1"/>
</dbReference>
<evidence type="ECO:0000256" key="2">
    <source>
        <dbReference type="ARBA" id="ARBA00004301"/>
    </source>
</evidence>
<comment type="subcellular location">
    <subcellularLocation>
        <location evidence="3">Host Golgi apparatus</location>
        <location evidence="3">Host trans-Golgi network membrane</location>
    </subcellularLocation>
    <subcellularLocation>
        <location evidence="1">Host early endosome membrane</location>
    </subcellularLocation>
    <subcellularLocation>
        <location evidence="2">Host membrane</location>
        <topology evidence="2">Multi-pass membrane protein</topology>
    </subcellularLocation>
</comment>
<protein>
    <recommendedName>
        <fullName evidence="5">E3 ubiquitin-protein ligase LAP</fullName>
    </recommendedName>
    <alternativeName>
        <fullName evidence="14">Leukemia associated protein</fullName>
    </alternativeName>
</protein>
<accession>A0A3G5A7I8</accession>
<evidence type="ECO:0000256" key="4">
    <source>
        <dbReference type="ARBA" id="ARBA00006560"/>
    </source>
</evidence>
<evidence type="ECO:0000256" key="10">
    <source>
        <dbReference type="ARBA" id="ARBA00022812"/>
    </source>
</evidence>
<gene>
    <name evidence="17" type="ORF">Hyperionvirus5_13</name>
</gene>
<dbReference type="CDD" id="cd16495">
    <property type="entry name" value="RING_CH-C4HC3_MARCH"/>
    <property type="match status" value="1"/>
</dbReference>
<evidence type="ECO:0000256" key="9">
    <source>
        <dbReference type="ARBA" id="ARBA00022771"/>
    </source>
</evidence>
<dbReference type="GO" id="GO:0033644">
    <property type="term" value="C:host cell membrane"/>
    <property type="evidence" value="ECO:0007669"/>
    <property type="project" value="UniProtKB-SubCell"/>
</dbReference>
<evidence type="ECO:0000256" key="5">
    <source>
        <dbReference type="ARBA" id="ARBA00018161"/>
    </source>
</evidence>
<evidence type="ECO:0000256" key="1">
    <source>
        <dbReference type="ARBA" id="ARBA00004280"/>
    </source>
</evidence>
<dbReference type="SMART" id="SM00744">
    <property type="entry name" value="RINGv"/>
    <property type="match status" value="1"/>
</dbReference>
<keyword evidence="6" id="KW-0899">Viral immunoevasion</keyword>
<keyword evidence="7" id="KW-1115">Inhibition of host MHC class I molecule presentation by virus</keyword>
<dbReference type="PANTHER" id="PTHR46347:SF1">
    <property type="entry name" value="RING_FYVE_PHD ZINC FINGER SUPERFAMILY PROTEIN"/>
    <property type="match status" value="1"/>
</dbReference>
<keyword evidence="10" id="KW-1040">Host Golgi apparatus</keyword>
<keyword evidence="15" id="KW-0472">Membrane</keyword>
<evidence type="ECO:0000256" key="14">
    <source>
        <dbReference type="ARBA" id="ARBA00031582"/>
    </source>
</evidence>
<evidence type="ECO:0000256" key="11">
    <source>
        <dbReference type="ARBA" id="ARBA00022833"/>
    </source>
</evidence>
<evidence type="ECO:0000256" key="6">
    <source>
        <dbReference type="ARBA" id="ARBA00022560"/>
    </source>
</evidence>
<dbReference type="PROSITE" id="PS51292">
    <property type="entry name" value="ZF_RING_CH"/>
    <property type="match status" value="1"/>
</dbReference>
<feature type="transmembrane region" description="Helical" evidence="15">
    <location>
        <begin position="127"/>
        <end position="146"/>
    </location>
</feature>
<evidence type="ECO:0000256" key="13">
    <source>
        <dbReference type="ARBA" id="ARBA00025257"/>
    </source>
</evidence>
<keyword evidence="8" id="KW-0479">Metal-binding</keyword>
<dbReference type="GO" id="GO:0008270">
    <property type="term" value="F:zinc ion binding"/>
    <property type="evidence" value="ECO:0007669"/>
    <property type="project" value="UniProtKB-KW"/>
</dbReference>
<keyword evidence="11" id="KW-0862">Zinc</keyword>
<dbReference type="EMBL" id="MK072387">
    <property type="protein sequence ID" value="AYV83207.1"/>
    <property type="molecule type" value="Genomic_DNA"/>
</dbReference>
<dbReference type="Gene3D" id="3.30.40.10">
    <property type="entry name" value="Zinc/RING finger domain, C3HC4 (zinc finger)"/>
    <property type="match status" value="1"/>
</dbReference>
<evidence type="ECO:0000256" key="3">
    <source>
        <dbReference type="ARBA" id="ARBA00004359"/>
    </source>
</evidence>
<sequence>MPHKRKINRVRKCCRVCYGENNRKGLIVPCNCKGTIKYIHRECLDLSRLVSPEANLKCSICKKTFILDYMTAFDQQRYRAILKNFLIKLVCDKRLFPLYLIILGGLSWKDPVIPVEYNRFARSCIWIMFKLFPLLGTYCLLILVSFLGDYQFRYALLIIFYVYFCVPMMGDRISGLGEKQNISFLFMFFHSLVILIEIWGGYIIYSIVRDDYYRSIWEVMGLKKFVRDLE</sequence>
<dbReference type="Pfam" id="PF12906">
    <property type="entry name" value="RINGv"/>
    <property type="match status" value="1"/>
</dbReference>
<keyword evidence="15" id="KW-1133">Transmembrane helix</keyword>
<reference evidence="17" key="1">
    <citation type="submission" date="2018-10" db="EMBL/GenBank/DDBJ databases">
        <title>Hidden diversity of soil giant viruses.</title>
        <authorList>
            <person name="Schulz F."/>
            <person name="Alteio L."/>
            <person name="Goudeau D."/>
            <person name="Ryan E.M."/>
            <person name="Malmstrom R.R."/>
            <person name="Blanchard J."/>
            <person name="Woyke T."/>
        </authorList>
    </citation>
    <scope>NUCLEOTIDE SEQUENCE</scope>
    <source>
        <strain evidence="17">HYV1</strain>
    </source>
</reference>
<dbReference type="InterPro" id="IPR011016">
    <property type="entry name" value="Znf_RING-CH"/>
</dbReference>
<dbReference type="InterPro" id="IPR013083">
    <property type="entry name" value="Znf_RING/FYVE/PHD"/>
</dbReference>
<evidence type="ECO:0000256" key="7">
    <source>
        <dbReference type="ARBA" id="ARBA00022625"/>
    </source>
</evidence>
<proteinExistence type="inferred from homology"/>
<feature type="transmembrane region" description="Helical" evidence="15">
    <location>
        <begin position="182"/>
        <end position="205"/>
    </location>
</feature>
<dbReference type="SUPFAM" id="SSF57850">
    <property type="entry name" value="RING/U-box"/>
    <property type="match status" value="1"/>
</dbReference>
<comment type="similarity">
    <text evidence="4">Belongs to the poxviridae LAP protein family.</text>
</comment>
<dbReference type="GO" id="GO:0046776">
    <property type="term" value="P:symbiont-mediated suppression of host antigen processing and presentation of peptide antigen via MHC class I"/>
    <property type="evidence" value="ECO:0007669"/>
    <property type="project" value="UniProtKB-KW"/>
</dbReference>
<dbReference type="GO" id="GO:0044177">
    <property type="term" value="C:host cell Golgi apparatus"/>
    <property type="evidence" value="ECO:0007669"/>
    <property type="project" value="UniProtKB-SubCell"/>
</dbReference>
<keyword evidence="15" id="KW-0812">Transmembrane</keyword>
<keyword evidence="6" id="KW-0945">Host-virus interaction</keyword>
<evidence type="ECO:0000313" key="17">
    <source>
        <dbReference type="EMBL" id="AYV83207.1"/>
    </source>
</evidence>
<keyword evidence="9" id="KW-0863">Zinc-finger</keyword>